<keyword evidence="3" id="KW-1185">Reference proteome</keyword>
<dbReference type="KEGG" id="clup:CLUP02_03093"/>
<feature type="region of interest" description="Disordered" evidence="1">
    <location>
        <begin position="56"/>
        <end position="79"/>
    </location>
</feature>
<reference evidence="2" key="1">
    <citation type="journal article" date="2021" name="Mol. Plant Microbe Interact.">
        <title>Complete Genome Sequence of the Plant-Pathogenic Fungus Colletotrichum lupini.</title>
        <authorList>
            <person name="Baroncelli R."/>
            <person name="Pensec F."/>
            <person name="Da Lio D."/>
            <person name="Boufleur T."/>
            <person name="Vicente I."/>
            <person name="Sarrocco S."/>
            <person name="Picot A."/>
            <person name="Baraldi E."/>
            <person name="Sukno S."/>
            <person name="Thon M."/>
            <person name="Le Floch G."/>
        </authorList>
    </citation>
    <scope>NUCLEOTIDE SEQUENCE</scope>
    <source>
        <strain evidence="2">IMI 504893</strain>
    </source>
</reference>
<evidence type="ECO:0000313" key="2">
    <source>
        <dbReference type="EMBL" id="UQC77624.1"/>
    </source>
</evidence>
<evidence type="ECO:0000313" key="3">
    <source>
        <dbReference type="Proteomes" id="UP000830671"/>
    </source>
</evidence>
<organism evidence="2 3">
    <name type="scientific">Colletotrichum lupini</name>
    <dbReference type="NCBI Taxonomy" id="145971"/>
    <lineage>
        <taxon>Eukaryota</taxon>
        <taxon>Fungi</taxon>
        <taxon>Dikarya</taxon>
        <taxon>Ascomycota</taxon>
        <taxon>Pezizomycotina</taxon>
        <taxon>Sordariomycetes</taxon>
        <taxon>Hypocreomycetidae</taxon>
        <taxon>Glomerellales</taxon>
        <taxon>Glomerellaceae</taxon>
        <taxon>Colletotrichum</taxon>
        <taxon>Colletotrichum acutatum species complex</taxon>
    </lineage>
</organism>
<dbReference type="EMBL" id="CP019474">
    <property type="protein sequence ID" value="UQC77624.1"/>
    <property type="molecule type" value="Genomic_DNA"/>
</dbReference>
<gene>
    <name evidence="2" type="ORF">CLUP02_03093</name>
</gene>
<dbReference type="AlphaFoldDB" id="A0A9Q8SHX9"/>
<sequence>MVSLASKCNHGLLIGLHYLSCFSDGRTGRTLFSSFMNAVLRAFRIQERDEIVSEELSGPDLGTRTVSPNGVQDLFSERQ</sequence>
<dbReference type="RefSeq" id="XP_049139263.1">
    <property type="nucleotide sequence ID" value="XM_049282120.1"/>
</dbReference>
<protein>
    <submittedName>
        <fullName evidence="2">Uncharacterized protein</fullName>
    </submittedName>
</protein>
<name>A0A9Q8SHX9_9PEZI</name>
<proteinExistence type="predicted"/>
<accession>A0A9Q8SHX9</accession>
<dbReference type="Proteomes" id="UP000830671">
    <property type="component" value="Chromosome 2"/>
</dbReference>
<evidence type="ECO:0000256" key="1">
    <source>
        <dbReference type="SAM" id="MobiDB-lite"/>
    </source>
</evidence>
<dbReference type="GeneID" id="73337130"/>